<gene>
    <name evidence="1" type="ORF">Cspa_c51450</name>
</gene>
<name>M1MWB2_9CLOT</name>
<dbReference type="STRING" id="36745.CLSAP_48980"/>
<accession>M1MWB2</accession>
<reference evidence="1 2" key="1">
    <citation type="submission" date="2013-02" db="EMBL/GenBank/DDBJ databases">
        <title>Genome sequence of Clostridium saccharoperbutylacetonicum N1-4(HMT).</title>
        <authorList>
            <person name="Poehlein A."/>
            <person name="Daniel R."/>
        </authorList>
    </citation>
    <scope>NUCLEOTIDE SEQUENCE [LARGE SCALE GENOMIC DNA]</scope>
    <source>
        <strain evidence="2">N1-4(HMT)</strain>
    </source>
</reference>
<protein>
    <submittedName>
        <fullName evidence="1">Uncharacterized protein</fullName>
    </submittedName>
</protein>
<evidence type="ECO:0000313" key="2">
    <source>
        <dbReference type="Proteomes" id="UP000011728"/>
    </source>
</evidence>
<organism evidence="1 2">
    <name type="scientific">Clostridium saccharoperbutylacetonicum N1-4(HMT)</name>
    <dbReference type="NCBI Taxonomy" id="931276"/>
    <lineage>
        <taxon>Bacteria</taxon>
        <taxon>Bacillati</taxon>
        <taxon>Bacillota</taxon>
        <taxon>Clostridia</taxon>
        <taxon>Eubacteriales</taxon>
        <taxon>Clostridiaceae</taxon>
        <taxon>Clostridium</taxon>
    </lineage>
</organism>
<dbReference type="HOGENOM" id="CLU_1764865_0_0_9"/>
<proteinExistence type="predicted"/>
<dbReference type="EMBL" id="CP004121">
    <property type="protein sequence ID" value="AGF58896.1"/>
    <property type="molecule type" value="Genomic_DNA"/>
</dbReference>
<dbReference type="AlphaFoldDB" id="M1MWB2"/>
<evidence type="ECO:0000313" key="1">
    <source>
        <dbReference type="EMBL" id="AGF58896.1"/>
    </source>
</evidence>
<dbReference type="eggNOG" id="ENOG5030GIK">
    <property type="taxonomic scope" value="Bacteria"/>
</dbReference>
<dbReference type="OrthoDB" id="1925583at2"/>
<dbReference type="KEGG" id="csr:Cspa_c51450"/>
<keyword evidence="2" id="KW-1185">Reference proteome</keyword>
<dbReference type="RefSeq" id="WP_015395204.1">
    <property type="nucleotide sequence ID" value="NC_020291.1"/>
</dbReference>
<dbReference type="PATRIC" id="fig|931276.5.peg.5197"/>
<sequence length="147" mass="16359">MSLELNICELGEALRKIEEKYKLEVLIKSNLSGGWMTITGEAIIEKVPKDKKTSCGGGNGDNIIDIKIKTENNEDGLIVKITGAKNKKFIIDVASARYKEIRPNNLSINQTKINENESKLRIDENIIFSIKAPADEVIQIIEGDEQS</sequence>
<dbReference type="Proteomes" id="UP000011728">
    <property type="component" value="Chromosome"/>
</dbReference>